<protein>
    <submittedName>
        <fullName evidence="1">Uncharacterized protein</fullName>
    </submittedName>
</protein>
<sequence>MKKFEKNQLTRNEMKSVLGGLVENSRHCSSNITCKADEYCADISEETMFGTCKKKEKDPLTLTAKTTKIG</sequence>
<gene>
    <name evidence="1" type="ORF">I5M19_14585</name>
</gene>
<organism evidence="1 2">
    <name type="scientific">Mucilaginibacter segetis</name>
    <dbReference type="NCBI Taxonomy" id="2793071"/>
    <lineage>
        <taxon>Bacteria</taxon>
        <taxon>Pseudomonadati</taxon>
        <taxon>Bacteroidota</taxon>
        <taxon>Sphingobacteriia</taxon>
        <taxon>Sphingobacteriales</taxon>
        <taxon>Sphingobacteriaceae</taxon>
        <taxon>Mucilaginibacter</taxon>
    </lineage>
</organism>
<name>A0A934PV02_9SPHI</name>
<dbReference type="AlphaFoldDB" id="A0A934PV02"/>
<dbReference type="EMBL" id="JAEHFW010000003">
    <property type="protein sequence ID" value="MBK0380549.1"/>
    <property type="molecule type" value="Genomic_DNA"/>
</dbReference>
<accession>A0A934PV02</accession>
<comment type="caution">
    <text evidence="1">The sequence shown here is derived from an EMBL/GenBank/DDBJ whole genome shotgun (WGS) entry which is preliminary data.</text>
</comment>
<reference evidence="1" key="1">
    <citation type="submission" date="2020-12" db="EMBL/GenBank/DDBJ databases">
        <title>Bacterial novel species Mucilaginibacter sp. SD-g isolated from soil.</title>
        <authorList>
            <person name="Jung H.-Y."/>
        </authorList>
    </citation>
    <scope>NUCLEOTIDE SEQUENCE</scope>
    <source>
        <strain evidence="1">SD-g</strain>
    </source>
</reference>
<evidence type="ECO:0000313" key="1">
    <source>
        <dbReference type="EMBL" id="MBK0380549.1"/>
    </source>
</evidence>
<dbReference type="RefSeq" id="WP_200067097.1">
    <property type="nucleotide sequence ID" value="NZ_JAEHFW010000003.1"/>
</dbReference>
<dbReference type="Proteomes" id="UP000613193">
    <property type="component" value="Unassembled WGS sequence"/>
</dbReference>
<evidence type="ECO:0000313" key="2">
    <source>
        <dbReference type="Proteomes" id="UP000613193"/>
    </source>
</evidence>
<keyword evidence="2" id="KW-1185">Reference proteome</keyword>
<proteinExistence type="predicted"/>